<dbReference type="InterPro" id="IPR036236">
    <property type="entry name" value="Znf_C2H2_sf"/>
</dbReference>
<dbReference type="Proteomes" id="UP000046393">
    <property type="component" value="Unplaced"/>
</dbReference>
<keyword evidence="7" id="KW-0862">Zinc</keyword>
<comment type="similarity">
    <text evidence="8">Belongs to the REI1 family.</text>
</comment>
<name>A0A0N5ADY8_9BILA</name>
<dbReference type="Gene3D" id="3.30.160.60">
    <property type="entry name" value="Classic Zinc Finger"/>
    <property type="match status" value="1"/>
</dbReference>
<organism evidence="11 12">
    <name type="scientific">Syphacia muris</name>
    <dbReference type="NCBI Taxonomy" id="451379"/>
    <lineage>
        <taxon>Eukaryota</taxon>
        <taxon>Metazoa</taxon>
        <taxon>Ecdysozoa</taxon>
        <taxon>Nematoda</taxon>
        <taxon>Chromadorea</taxon>
        <taxon>Rhabditida</taxon>
        <taxon>Spirurina</taxon>
        <taxon>Oxyuridomorpha</taxon>
        <taxon>Oxyuroidea</taxon>
        <taxon>Oxyuridae</taxon>
        <taxon>Syphacia</taxon>
    </lineage>
</organism>
<dbReference type="Pfam" id="PF12171">
    <property type="entry name" value="zf-C2H2_jaz"/>
    <property type="match status" value="1"/>
</dbReference>
<sequence>MPEGGLDPSTGLTCISCRVVFANGILQREHYKSDWHRYNLQRKFSRSITSSDFRTEDNHTEPVVMFCKLCNKQFQSKNAFDNHLRSKKHAEYEKKAASNNIPSEKKEITNVEKKVVEKKNIVSTVDNEPDMFFDKEVSEDSSDSEGWVTDHGSDDEIDYFDESKAIPSSSCLFCSLTSESVEENLEHMSKQHGFFLPDIEYCVNIEGMLHYLGLKVGSGNLCLLCSDMIRRFRSVDACQKHMRDKAHCRVKHEAADMLEYEDFYDYSAMYPEKDDDEKPTIADSFSLILPSGAQVGHRLLMRYYKQRVRPTSNCLKANRGNVAVKNVVNQYKAIGWTGISGPLAVQRARDIRFMKRLDSKQWVKLGMQSNKLFKSRGRADQ</sequence>
<dbReference type="PANTHER" id="PTHR13182">
    <property type="entry name" value="ZINC FINGER PROTEIN 622"/>
    <property type="match status" value="1"/>
</dbReference>
<dbReference type="PROSITE" id="PS50157">
    <property type="entry name" value="ZINC_FINGER_C2H2_2"/>
    <property type="match status" value="1"/>
</dbReference>
<dbReference type="InterPro" id="IPR003604">
    <property type="entry name" value="Matrin/U1-like-C_Znf_C2H2"/>
</dbReference>
<evidence type="ECO:0000313" key="12">
    <source>
        <dbReference type="WBParaSite" id="SMUV_0000241901-mRNA-1"/>
    </source>
</evidence>
<accession>A0A0N5ADY8</accession>
<evidence type="ECO:0000256" key="6">
    <source>
        <dbReference type="ARBA" id="ARBA00022771"/>
    </source>
</evidence>
<dbReference type="SUPFAM" id="SSF57667">
    <property type="entry name" value="beta-beta-alpha zinc fingers"/>
    <property type="match status" value="2"/>
</dbReference>
<dbReference type="STRING" id="451379.A0A0N5ADY8"/>
<dbReference type="PANTHER" id="PTHR13182:SF8">
    <property type="entry name" value="CYTOPLASMIC 60S SUBUNIT BIOGENESIS FACTOR ZNF622"/>
    <property type="match status" value="1"/>
</dbReference>
<evidence type="ECO:0000256" key="1">
    <source>
        <dbReference type="ARBA" id="ARBA00004496"/>
    </source>
</evidence>
<dbReference type="GO" id="GO:0005737">
    <property type="term" value="C:cytoplasm"/>
    <property type="evidence" value="ECO:0007669"/>
    <property type="project" value="UniProtKB-SubCell"/>
</dbReference>
<dbReference type="InterPro" id="IPR022755">
    <property type="entry name" value="Znf_C2H2_jaz"/>
</dbReference>
<dbReference type="InterPro" id="IPR040025">
    <property type="entry name" value="Znf622/Rei1/Reh1"/>
</dbReference>
<keyword evidence="3" id="KW-0690">Ribosome biogenesis</keyword>
<evidence type="ECO:0000256" key="3">
    <source>
        <dbReference type="ARBA" id="ARBA00022517"/>
    </source>
</evidence>
<evidence type="ECO:0000313" key="11">
    <source>
        <dbReference type="Proteomes" id="UP000046393"/>
    </source>
</evidence>
<proteinExistence type="inferred from homology"/>
<feature type="domain" description="C2H2-type" evidence="10">
    <location>
        <begin position="65"/>
        <end position="94"/>
    </location>
</feature>
<reference evidence="12" key="1">
    <citation type="submission" date="2017-02" db="UniProtKB">
        <authorList>
            <consortium name="WormBaseParasite"/>
        </authorList>
    </citation>
    <scope>IDENTIFICATION</scope>
</reference>
<dbReference type="GO" id="GO:0030687">
    <property type="term" value="C:preribosome, large subunit precursor"/>
    <property type="evidence" value="ECO:0007669"/>
    <property type="project" value="TreeGrafter"/>
</dbReference>
<dbReference type="PROSITE" id="PS00028">
    <property type="entry name" value="ZINC_FINGER_C2H2_1"/>
    <property type="match status" value="1"/>
</dbReference>
<evidence type="ECO:0000256" key="2">
    <source>
        <dbReference type="ARBA" id="ARBA00022490"/>
    </source>
</evidence>
<evidence type="ECO:0000256" key="5">
    <source>
        <dbReference type="ARBA" id="ARBA00022737"/>
    </source>
</evidence>
<evidence type="ECO:0000256" key="8">
    <source>
        <dbReference type="ARBA" id="ARBA00034126"/>
    </source>
</evidence>
<dbReference type="AlphaFoldDB" id="A0A0N5ADY8"/>
<keyword evidence="6 9" id="KW-0863">Zinc-finger</keyword>
<evidence type="ECO:0000256" key="9">
    <source>
        <dbReference type="PROSITE-ProRule" id="PRU00042"/>
    </source>
</evidence>
<keyword evidence="5" id="KW-0677">Repeat</keyword>
<dbReference type="GO" id="GO:0003676">
    <property type="term" value="F:nucleic acid binding"/>
    <property type="evidence" value="ECO:0007669"/>
    <property type="project" value="InterPro"/>
</dbReference>
<dbReference type="SMART" id="SM00451">
    <property type="entry name" value="ZnF_U1"/>
    <property type="match status" value="2"/>
</dbReference>
<dbReference type="GO" id="GO:0008270">
    <property type="term" value="F:zinc ion binding"/>
    <property type="evidence" value="ECO:0007669"/>
    <property type="project" value="UniProtKB-KW"/>
</dbReference>
<evidence type="ECO:0000259" key="10">
    <source>
        <dbReference type="PROSITE" id="PS50157"/>
    </source>
</evidence>
<dbReference type="GO" id="GO:0042273">
    <property type="term" value="P:ribosomal large subunit biogenesis"/>
    <property type="evidence" value="ECO:0007669"/>
    <property type="project" value="TreeGrafter"/>
</dbReference>
<keyword evidence="4" id="KW-0479">Metal-binding</keyword>
<dbReference type="InterPro" id="IPR041661">
    <property type="entry name" value="ZN622/Rei1/Reh1_Znf-C2H2"/>
</dbReference>
<keyword evidence="2" id="KW-0963">Cytoplasm</keyword>
<keyword evidence="11" id="KW-1185">Reference proteome</keyword>
<dbReference type="InterPro" id="IPR013087">
    <property type="entry name" value="Znf_C2H2_type"/>
</dbReference>
<protein>
    <submittedName>
        <fullName evidence="12">C2H2-type domain-containing protein</fullName>
    </submittedName>
</protein>
<dbReference type="Pfam" id="PF12756">
    <property type="entry name" value="zf-C2H2_2"/>
    <property type="match status" value="1"/>
</dbReference>
<evidence type="ECO:0000256" key="4">
    <source>
        <dbReference type="ARBA" id="ARBA00022723"/>
    </source>
</evidence>
<dbReference type="WBParaSite" id="SMUV_0000241901-mRNA-1">
    <property type="protein sequence ID" value="SMUV_0000241901-mRNA-1"/>
    <property type="gene ID" value="SMUV_0000241901"/>
</dbReference>
<comment type="subcellular location">
    <subcellularLocation>
        <location evidence="1">Cytoplasm</location>
    </subcellularLocation>
</comment>
<dbReference type="SMART" id="SM00355">
    <property type="entry name" value="ZnF_C2H2"/>
    <property type="match status" value="4"/>
</dbReference>
<evidence type="ECO:0000256" key="7">
    <source>
        <dbReference type="ARBA" id="ARBA00022833"/>
    </source>
</evidence>